<dbReference type="GO" id="GO:0005509">
    <property type="term" value="F:calcium ion binding"/>
    <property type="evidence" value="ECO:0007669"/>
    <property type="project" value="InterPro"/>
</dbReference>
<feature type="region of interest" description="Disordered" evidence="1">
    <location>
        <begin position="283"/>
        <end position="314"/>
    </location>
</feature>
<accession>A0A4Y1NU64</accession>
<keyword evidence="4" id="KW-1185">Reference proteome</keyword>
<protein>
    <recommendedName>
        <fullName evidence="2">Glycine-rich domain-containing protein</fullName>
    </recommendedName>
</protein>
<feature type="compositionally biased region" description="Polar residues" evidence="1">
    <location>
        <begin position="295"/>
        <end position="314"/>
    </location>
</feature>
<gene>
    <name evidence="3" type="ORF">P025_gp43</name>
</gene>
<evidence type="ECO:0000313" key="3">
    <source>
        <dbReference type="EMBL" id="AXH71717.1"/>
    </source>
</evidence>
<proteinExistence type="predicted"/>
<dbReference type="InterPro" id="IPR049304">
    <property type="entry name" value="Gly_rich_dom"/>
</dbReference>
<dbReference type="Pfam" id="PF21722">
    <property type="entry name" value="Gly_rich_2"/>
    <property type="match status" value="1"/>
</dbReference>
<feature type="compositionally biased region" description="Gly residues" evidence="1">
    <location>
        <begin position="283"/>
        <end position="292"/>
    </location>
</feature>
<evidence type="ECO:0000259" key="2">
    <source>
        <dbReference type="Pfam" id="PF21722"/>
    </source>
</evidence>
<name>A0A4Y1NU64_9CAUD</name>
<evidence type="ECO:0000313" key="4">
    <source>
        <dbReference type="Proteomes" id="UP000320575"/>
    </source>
</evidence>
<dbReference type="Proteomes" id="UP000320575">
    <property type="component" value="Segment"/>
</dbReference>
<dbReference type="InterPro" id="IPR014756">
    <property type="entry name" value="Ig_E-set"/>
</dbReference>
<dbReference type="Gene3D" id="2.60.40.10">
    <property type="entry name" value="Immunoglobulins"/>
    <property type="match status" value="2"/>
</dbReference>
<sequence>MTKARDLSKLLSTANGKIAGANLDVSFENITDTGTEGTKVASGTTAQRGSTTGQLRFNSDTGLAEYYDGTVFKAIDSPPSVLSINPTSLGQSVLGSSQSIVITGSGFSNTVTVTITGNDGTTYTPASTTRNSVTQITITTPTNLTHTNEPYSFKVENSSGLSANLANVLSINDTPVFATASGSLGTLTHANRASSNLTAISFSDEESTPTVSVTSGSLPSGVTLNSNGTFSGTANAVGSDTTSNFTVTATDGSETATRNYSITVQSPPTADFLVIAGGAGGGTNGGGGGAGGYRNSYNSETSGRNSASESSLTLTSGQTYTITVGGGGAGRAYLNTANDGSSSSISGYGITTITSIGGGGGGSQTAGRNGGSGGGGGYPSFVGGSGTSNQGFNGGQSFNQGQNYGGGGGSGGVGGYGQDGGNGGNGLASSITGSSVTRAGGGGGGRQNTGTAGSGGTGGAGAGNVIEQVAFNASPANRGSGGGGSGGGSGFSGSGSSGVVILRLATSKYSGTTSGSPTVSTSGTDTILTFNSSGSYTA</sequence>
<feature type="compositionally biased region" description="Gly residues" evidence="1">
    <location>
        <begin position="439"/>
        <end position="461"/>
    </location>
</feature>
<dbReference type="InterPro" id="IPR015919">
    <property type="entry name" value="Cadherin-like_sf"/>
</dbReference>
<dbReference type="EMBL" id="MH598799">
    <property type="protein sequence ID" value="AXH71717.1"/>
    <property type="molecule type" value="Genomic_DNA"/>
</dbReference>
<evidence type="ECO:0000256" key="1">
    <source>
        <dbReference type="SAM" id="MobiDB-lite"/>
    </source>
</evidence>
<feature type="compositionally biased region" description="Low complexity" evidence="1">
    <location>
        <begin position="387"/>
        <end position="402"/>
    </location>
</feature>
<dbReference type="GO" id="GO:0016020">
    <property type="term" value="C:membrane"/>
    <property type="evidence" value="ECO:0007669"/>
    <property type="project" value="InterPro"/>
</dbReference>
<reference evidence="3 4" key="1">
    <citation type="journal article" date="2019" name="Environ. Microbiol.">
        <title>Pelagiphages in the Podoviridae family integrate into host genomes.</title>
        <authorList>
            <person name="Zhao Y."/>
            <person name="Qin F."/>
            <person name="Zhang R."/>
            <person name="Giovannoni S.J."/>
            <person name="Zhang Z."/>
            <person name="Sun J."/>
            <person name="Du S."/>
            <person name="Rensing C."/>
        </authorList>
    </citation>
    <scope>NUCLEOTIDE SEQUENCE [LARGE SCALE GENOMIC DNA]</scope>
</reference>
<feature type="compositionally biased region" description="Gly residues" evidence="1">
    <location>
        <begin position="403"/>
        <end position="426"/>
    </location>
</feature>
<organism evidence="3 4">
    <name type="scientific">Pelagibacter phage HTVC025P</name>
    <dbReference type="NCBI Taxonomy" id="2259657"/>
    <lineage>
        <taxon>Viruses</taxon>
        <taxon>Duplodnaviria</taxon>
        <taxon>Heunggongvirae</taxon>
        <taxon>Uroviricota</taxon>
        <taxon>Caudoviricetes</taxon>
        <taxon>Autographivirales</taxon>
        <taxon>Autographivirales incertae sedis</taxon>
        <taxon>Thoosavirus</taxon>
        <taxon>Thoosavirus HTVC025P</taxon>
    </lineage>
</organism>
<feature type="region of interest" description="Disordered" evidence="1">
    <location>
        <begin position="358"/>
        <end position="461"/>
    </location>
</feature>
<dbReference type="InterPro" id="IPR013783">
    <property type="entry name" value="Ig-like_fold"/>
</dbReference>
<feature type="compositionally biased region" description="Gly residues" evidence="1">
    <location>
        <begin position="358"/>
        <end position="386"/>
    </location>
</feature>
<dbReference type="SUPFAM" id="SSF49313">
    <property type="entry name" value="Cadherin-like"/>
    <property type="match status" value="1"/>
</dbReference>
<dbReference type="SUPFAM" id="SSF81296">
    <property type="entry name" value="E set domains"/>
    <property type="match status" value="1"/>
</dbReference>
<feature type="domain" description="Glycine-rich" evidence="2">
    <location>
        <begin position="257"/>
        <end position="503"/>
    </location>
</feature>